<dbReference type="Proteomes" id="UP000481153">
    <property type="component" value="Unassembled WGS sequence"/>
</dbReference>
<dbReference type="VEuPathDB" id="FungiDB:AeMF1_016435"/>
<gene>
    <name evidence="1" type="ORF">Ae201684_018402</name>
</gene>
<dbReference type="EMBL" id="VJMJ01000333">
    <property type="protein sequence ID" value="KAF0722459.1"/>
    <property type="molecule type" value="Genomic_DNA"/>
</dbReference>
<organism evidence="1 2">
    <name type="scientific">Aphanomyces euteiches</name>
    <dbReference type="NCBI Taxonomy" id="100861"/>
    <lineage>
        <taxon>Eukaryota</taxon>
        <taxon>Sar</taxon>
        <taxon>Stramenopiles</taxon>
        <taxon>Oomycota</taxon>
        <taxon>Saprolegniomycetes</taxon>
        <taxon>Saprolegniales</taxon>
        <taxon>Verrucalvaceae</taxon>
        <taxon>Aphanomyces</taxon>
    </lineage>
</organism>
<reference evidence="1 2" key="1">
    <citation type="submission" date="2019-07" db="EMBL/GenBank/DDBJ databases">
        <title>Genomics analysis of Aphanomyces spp. identifies a new class of oomycete effector associated with host adaptation.</title>
        <authorList>
            <person name="Gaulin E."/>
        </authorList>
    </citation>
    <scope>NUCLEOTIDE SEQUENCE [LARGE SCALE GENOMIC DNA]</scope>
    <source>
        <strain evidence="1 2">ATCC 201684</strain>
    </source>
</reference>
<dbReference type="AlphaFoldDB" id="A0A6G0W6Q0"/>
<evidence type="ECO:0000313" key="1">
    <source>
        <dbReference type="EMBL" id="KAF0722459.1"/>
    </source>
</evidence>
<sequence length="607" mass="67645">MSGPRHATAGLVLRRTRSQEFEYASGVTLPLAAPSVAPPFAAYPPDITSVQQLGQQVQQAVEAQSTRLDSVQQVVGAQQEYTYEQLMALHQKQQEQYAQQMQMNDRLVAQLADQRNHQQTLVEQLMAQNKVTEAHEQGLHMAAEFSVKHAQQLEEMRRRTSARWHAFSAAPPEVPKAPTFNGSTKVQMRRFMDQYEAYSREISLANAQRPGGAQIHQVPLSACIDPLAVERIAFWEMGKPSRELTEDDWRMYFLSAKDCGPVDMTKLDSAMTKLKMDVSIQSAESRVSKLVSDFEAVLVRLSMEGFAEAEPKLTVEYLVAVIQPPIVRGRVKELLKLHENRGLKKDARVFKTWLSEYMLRYGEFEPLFSAQKPAGEKSQNAKPAKGDKKAKMVAVVNVDKIPVSNFLQDKRICFKCLSPEYHVFKCPRVVEGEAKLLMDRARAVWKEMAAKAPNNEAPKAKAVTVVERQSPVEGNVTSAVACAARVVCLASDVVALDASFDSGADQSVVPPTTLKKLTKHGREVPVVKLRTPVSVKGFNGPTYSVIEEAVLDLIFNTEAGPLLLRNVKCWVSGYDLPAGVGEILLSRAIMYKLGYDPRSMLREIRYG</sequence>
<name>A0A6G0W6Q0_9STRA</name>
<protein>
    <recommendedName>
        <fullName evidence="3">Peptidase A2 domain-containing protein</fullName>
    </recommendedName>
</protein>
<keyword evidence="2" id="KW-1185">Reference proteome</keyword>
<comment type="caution">
    <text evidence="1">The sequence shown here is derived from an EMBL/GenBank/DDBJ whole genome shotgun (WGS) entry which is preliminary data.</text>
</comment>
<proteinExistence type="predicted"/>
<accession>A0A6G0W6Q0</accession>
<evidence type="ECO:0008006" key="3">
    <source>
        <dbReference type="Google" id="ProtNLM"/>
    </source>
</evidence>
<evidence type="ECO:0000313" key="2">
    <source>
        <dbReference type="Proteomes" id="UP000481153"/>
    </source>
</evidence>